<dbReference type="PIRSF" id="PIRSF000102">
    <property type="entry name" value="Lac_mal_DH"/>
    <property type="match status" value="1"/>
</dbReference>
<dbReference type="SUPFAM" id="SSF51735">
    <property type="entry name" value="NAD(P)-binding Rossmann-fold domains"/>
    <property type="match status" value="1"/>
</dbReference>
<evidence type="ECO:0000256" key="5">
    <source>
        <dbReference type="ARBA" id="ARBA00023027"/>
    </source>
</evidence>
<evidence type="ECO:0000256" key="3">
    <source>
        <dbReference type="ARBA" id="ARBA00012967"/>
    </source>
</evidence>
<feature type="binding site" evidence="7">
    <location>
        <position position="228"/>
    </location>
    <ligand>
        <name>substrate</name>
    </ligand>
</feature>
<dbReference type="SUPFAM" id="SSF56327">
    <property type="entry name" value="LDH C-terminal domain-like"/>
    <property type="match status" value="1"/>
</dbReference>
<evidence type="ECO:0000313" key="12">
    <source>
        <dbReference type="EMBL" id="OAB41932.1"/>
    </source>
</evidence>
<feature type="binding site" evidence="9">
    <location>
        <begin position="14"/>
        <end position="19"/>
    </location>
    <ligand>
        <name>NAD(+)</name>
        <dbReference type="ChEBI" id="CHEBI:57540"/>
    </ligand>
</feature>
<evidence type="ECO:0000256" key="6">
    <source>
        <dbReference type="ARBA" id="ARBA00049258"/>
    </source>
</evidence>
<name>A0A168KFH1_9BACL</name>
<sequence length="324" mass="35174">MSNLTHGDKVVLIGTGAVGSSYAFALMNQGICNELVLIDLNIEKTVGDVMDLNHGVVYSPTSLKISSGTYQDCKDAAIVVICAGVAQKPGETRLDLVNKNLNIFEAIVKSVMDTGFNGIFLVATNPVDILAYATWKFSGLPKERVIGSGTILDSARFRYLLSEEYDISPNSVHAYIIGEHGDSELAVWSSANISGKLIAPLLTDERKEEIFVQVRDAAYAIIESKGATYYGIAMGLARITKAILQDEEVVLPVGSLLDGEYGHTDIYVGVPTVINRSGRKDIVELPLDEDEQAKLANSVKTLKEIQSPYWNSYKGVNNHVSNNL</sequence>
<comment type="pathway">
    <text evidence="1 7">Fermentation; pyruvate fermentation to lactate; (S)-lactate from pyruvate: step 1/1.</text>
</comment>
<feature type="binding site" evidence="7">
    <location>
        <begin position="153"/>
        <end position="156"/>
    </location>
    <ligand>
        <name>substrate</name>
    </ligand>
</feature>
<organism evidence="12 13">
    <name type="scientific">Paenibacillus glacialis</name>
    <dbReference type="NCBI Taxonomy" id="494026"/>
    <lineage>
        <taxon>Bacteria</taxon>
        <taxon>Bacillati</taxon>
        <taxon>Bacillota</taxon>
        <taxon>Bacilli</taxon>
        <taxon>Bacillales</taxon>
        <taxon>Paenibacillaceae</taxon>
        <taxon>Paenibacillus</taxon>
    </lineage>
</organism>
<comment type="subcellular location">
    <subcellularLocation>
        <location evidence="7">Cytoplasm</location>
    </subcellularLocation>
</comment>
<dbReference type="NCBIfam" id="NF000824">
    <property type="entry name" value="PRK00066.1"/>
    <property type="match status" value="1"/>
</dbReference>
<dbReference type="GO" id="GO:0004459">
    <property type="term" value="F:L-lactate dehydrogenase (NAD+) activity"/>
    <property type="evidence" value="ECO:0007669"/>
    <property type="project" value="UniProtKB-UniRule"/>
</dbReference>
<feature type="binding site" evidence="7">
    <location>
        <position position="44"/>
    </location>
    <ligand>
        <name>NAD(+)</name>
        <dbReference type="ChEBI" id="CHEBI:57540"/>
    </ligand>
</feature>
<feature type="binding site" evidence="7">
    <location>
        <begin position="84"/>
        <end position="85"/>
    </location>
    <ligand>
        <name>NAD(+)</name>
        <dbReference type="ChEBI" id="CHEBI:57540"/>
    </ligand>
</feature>
<keyword evidence="7" id="KW-0597">Phosphoprotein</keyword>
<feature type="binding site" evidence="7">
    <location>
        <position position="158"/>
    </location>
    <ligand>
        <name>beta-D-fructose 1,6-bisphosphate</name>
        <dbReference type="ChEBI" id="CHEBI:32966"/>
        <note>allosteric activator</note>
    </ligand>
</feature>
<keyword evidence="7" id="KW-0021">Allosteric enzyme</keyword>
<feature type="binding site" evidence="7">
    <location>
        <position position="173"/>
    </location>
    <ligand>
        <name>beta-D-fructose 1,6-bisphosphate</name>
        <dbReference type="ChEBI" id="CHEBI:32966"/>
        <note>allosteric activator</note>
    </ligand>
</feature>
<dbReference type="HAMAP" id="MF_00488">
    <property type="entry name" value="Lactate_dehydrog"/>
    <property type="match status" value="1"/>
</dbReference>
<dbReference type="AlphaFoldDB" id="A0A168KFH1"/>
<dbReference type="PANTHER" id="PTHR43128:SF16">
    <property type="entry name" value="L-LACTATE DEHYDROGENASE"/>
    <property type="match status" value="1"/>
</dbReference>
<dbReference type="Gene3D" id="3.90.110.10">
    <property type="entry name" value="Lactate dehydrogenase/glycoside hydrolase, family 4, C-terminal"/>
    <property type="match status" value="1"/>
</dbReference>
<feature type="domain" description="Lactate/malate dehydrogenase C-terminal" evidence="11">
    <location>
        <begin position="150"/>
        <end position="305"/>
    </location>
</feature>
<dbReference type="InterPro" id="IPR018177">
    <property type="entry name" value="L-lactate_DH_AS"/>
</dbReference>
<comment type="caution">
    <text evidence="12">The sequence shown here is derived from an EMBL/GenBank/DDBJ whole genome shotgun (WGS) entry which is preliminary data.</text>
</comment>
<dbReference type="PROSITE" id="PS00064">
    <property type="entry name" value="L_LDH"/>
    <property type="match status" value="1"/>
</dbReference>
<dbReference type="Pfam" id="PF02866">
    <property type="entry name" value="Ldh_1_C"/>
    <property type="match status" value="1"/>
</dbReference>
<dbReference type="NCBIfam" id="TIGR01771">
    <property type="entry name" value="L-LDH-NAD"/>
    <property type="match status" value="1"/>
</dbReference>
<comment type="activity regulation">
    <text evidence="7">Allosterically activated by fructose 1,6-bisphosphate (FBP).</text>
</comment>
<dbReference type="NCBIfam" id="NF004863">
    <property type="entry name" value="PRK06223.1"/>
    <property type="match status" value="1"/>
</dbReference>
<feature type="binding site" evidence="7 9">
    <location>
        <position position="39"/>
    </location>
    <ligand>
        <name>NAD(+)</name>
        <dbReference type="ChEBI" id="CHEBI:57540"/>
    </ligand>
</feature>
<accession>A0A168KFH1</accession>
<feature type="binding site" evidence="9">
    <location>
        <position position="100"/>
    </location>
    <ligand>
        <name>NAD(+)</name>
        <dbReference type="ChEBI" id="CHEBI:57540"/>
    </ligand>
</feature>
<dbReference type="InterPro" id="IPR036291">
    <property type="entry name" value="NAD(P)-bd_dom_sf"/>
</dbReference>
<feature type="modified residue" description="Phosphotyrosine" evidence="7">
    <location>
        <position position="219"/>
    </location>
</feature>
<dbReference type="OrthoDB" id="9802969at2"/>
<comment type="function">
    <text evidence="7">Catalyzes the conversion of lactate to pyruvate.</text>
</comment>
<dbReference type="EMBL" id="LVJH01000025">
    <property type="protein sequence ID" value="OAB41932.1"/>
    <property type="molecule type" value="Genomic_DNA"/>
</dbReference>
<evidence type="ECO:0000256" key="7">
    <source>
        <dbReference type="HAMAP-Rule" id="MF_00488"/>
    </source>
</evidence>
<dbReference type="UniPathway" id="UPA00554">
    <property type="reaction ID" value="UER00611"/>
</dbReference>
<feature type="binding site" evidence="7">
    <location>
        <begin position="125"/>
        <end position="128"/>
    </location>
    <ligand>
        <name>substrate</name>
    </ligand>
</feature>
<comment type="caution">
    <text evidence="7">Lacks conserved residue(s) required for the propagation of feature annotation.</text>
</comment>
<dbReference type="GO" id="GO:0006096">
    <property type="term" value="P:glycolytic process"/>
    <property type="evidence" value="ECO:0007669"/>
    <property type="project" value="UniProtKB-UniRule"/>
</dbReference>
<evidence type="ECO:0000259" key="10">
    <source>
        <dbReference type="Pfam" id="PF00056"/>
    </source>
</evidence>
<dbReference type="PANTHER" id="PTHR43128">
    <property type="entry name" value="L-2-HYDROXYCARBOXYLATE DEHYDROGENASE (NAD(P)(+))"/>
    <property type="match status" value="1"/>
</dbReference>
<evidence type="ECO:0000256" key="8">
    <source>
        <dbReference type="PIRSR" id="PIRSR000102-1"/>
    </source>
</evidence>
<dbReference type="GO" id="GO:0006089">
    <property type="term" value="P:lactate metabolic process"/>
    <property type="evidence" value="ECO:0007669"/>
    <property type="project" value="TreeGrafter"/>
</dbReference>
<evidence type="ECO:0000313" key="13">
    <source>
        <dbReference type="Proteomes" id="UP000076967"/>
    </source>
</evidence>
<keyword evidence="5 7" id="KW-0520">NAD</keyword>
<dbReference type="EC" id="1.1.1.27" evidence="3 7"/>
<dbReference type="Proteomes" id="UP000076967">
    <property type="component" value="Unassembled WGS sequence"/>
</dbReference>
<keyword evidence="4 7" id="KW-0560">Oxidoreductase</keyword>
<dbReference type="RefSeq" id="WP_068533711.1">
    <property type="nucleotide sequence ID" value="NZ_LVJH01000025.1"/>
</dbReference>
<dbReference type="GO" id="GO:0005737">
    <property type="term" value="C:cytoplasm"/>
    <property type="evidence" value="ECO:0007669"/>
    <property type="project" value="UniProtKB-SubCell"/>
</dbReference>
<proteinExistence type="inferred from homology"/>
<dbReference type="FunFam" id="3.40.50.720:FF:000018">
    <property type="entry name" value="Malate dehydrogenase"/>
    <property type="match status" value="1"/>
</dbReference>
<dbReference type="PRINTS" id="PR00086">
    <property type="entry name" value="LLDHDRGNASE"/>
</dbReference>
<feature type="active site" description="Proton acceptor" evidence="7 8">
    <location>
        <position position="180"/>
    </location>
</feature>
<dbReference type="InterPro" id="IPR001557">
    <property type="entry name" value="L-lactate/malate_DH"/>
</dbReference>
<feature type="binding site" evidence="7">
    <location>
        <position position="87"/>
    </location>
    <ligand>
        <name>substrate</name>
    </ligand>
</feature>
<comment type="subunit">
    <text evidence="7">Homotetramer.</text>
</comment>
<evidence type="ECO:0000256" key="1">
    <source>
        <dbReference type="ARBA" id="ARBA00004843"/>
    </source>
</evidence>
<feature type="binding site" evidence="7">
    <location>
        <begin position="123"/>
        <end position="125"/>
    </location>
    <ligand>
        <name>NAD(+)</name>
        <dbReference type="ChEBI" id="CHEBI:57540"/>
    </ligand>
</feature>
<keyword evidence="13" id="KW-1185">Reference proteome</keyword>
<reference evidence="12 13" key="1">
    <citation type="submission" date="2016-03" db="EMBL/GenBank/DDBJ databases">
        <title>Draft genome sequence of Paenibacillus glacialis DSM 22343.</title>
        <authorList>
            <person name="Shin S.-K."/>
            <person name="Yi H."/>
        </authorList>
    </citation>
    <scope>NUCLEOTIDE SEQUENCE [LARGE SCALE GENOMIC DNA]</scope>
    <source>
        <strain evidence="12 13">DSM 22343</strain>
    </source>
</reference>
<dbReference type="STRING" id="494026.PGLA_13985"/>
<dbReference type="CDD" id="cd05291">
    <property type="entry name" value="HicDH_like"/>
    <property type="match status" value="1"/>
</dbReference>
<dbReference type="InterPro" id="IPR015955">
    <property type="entry name" value="Lactate_DH/Glyco_Ohase_4_C"/>
</dbReference>
<dbReference type="InterPro" id="IPR011304">
    <property type="entry name" value="L-lactate_DH"/>
</dbReference>
<feature type="domain" description="Lactate/malate dehydrogenase N-terminal" evidence="10">
    <location>
        <begin position="9"/>
        <end position="147"/>
    </location>
</feature>
<evidence type="ECO:0000256" key="4">
    <source>
        <dbReference type="ARBA" id="ARBA00023002"/>
    </source>
</evidence>
<dbReference type="InterPro" id="IPR022383">
    <property type="entry name" value="Lactate/malate_DH_C"/>
</dbReference>
<comment type="catalytic activity">
    <reaction evidence="6 7">
        <text>(S)-lactate + NAD(+) = pyruvate + NADH + H(+)</text>
        <dbReference type="Rhea" id="RHEA:23444"/>
        <dbReference type="ChEBI" id="CHEBI:15361"/>
        <dbReference type="ChEBI" id="CHEBI:15378"/>
        <dbReference type="ChEBI" id="CHEBI:16651"/>
        <dbReference type="ChEBI" id="CHEBI:57540"/>
        <dbReference type="ChEBI" id="CHEBI:57945"/>
        <dbReference type="EC" id="1.1.1.27"/>
    </reaction>
</comment>
<evidence type="ECO:0000256" key="2">
    <source>
        <dbReference type="ARBA" id="ARBA00006054"/>
    </source>
</evidence>
<protein>
    <recommendedName>
        <fullName evidence="3 7">L-lactate dehydrogenase</fullName>
        <shortName evidence="7">L-LDH</shortName>
        <ecNumber evidence="3 7">1.1.1.27</ecNumber>
    </recommendedName>
</protein>
<feature type="binding site" evidence="7">
    <location>
        <position position="70"/>
    </location>
    <ligand>
        <name>NAD(+)</name>
        <dbReference type="ChEBI" id="CHEBI:57540"/>
    </ligand>
</feature>
<feature type="binding site" evidence="7">
    <location>
        <position position="93"/>
    </location>
    <ligand>
        <name>substrate</name>
    </ligand>
</feature>
<feature type="binding site" evidence="7">
    <location>
        <position position="148"/>
    </location>
    <ligand>
        <name>NAD(+)</name>
        <dbReference type="ChEBI" id="CHEBI:57540"/>
    </ligand>
</feature>
<evidence type="ECO:0000256" key="9">
    <source>
        <dbReference type="PIRSR" id="PIRSR000102-3"/>
    </source>
</evidence>
<keyword evidence="7" id="KW-0963">Cytoplasm</keyword>
<dbReference type="InterPro" id="IPR001236">
    <property type="entry name" value="Lactate/malate_DH_N"/>
</dbReference>
<feature type="binding site" evidence="7">
    <location>
        <position position="18"/>
    </location>
    <ligand>
        <name>NAD(+)</name>
        <dbReference type="ChEBI" id="CHEBI:57540"/>
    </ligand>
</feature>
<comment type="similarity">
    <text evidence="2 7">Belongs to the LDH/MDH superfamily. LDH family.</text>
</comment>
<evidence type="ECO:0000259" key="11">
    <source>
        <dbReference type="Pfam" id="PF02866"/>
    </source>
</evidence>
<dbReference type="Gene3D" id="3.40.50.720">
    <property type="entry name" value="NAD(P)-binding Rossmann-like Domain"/>
    <property type="match status" value="1"/>
</dbReference>
<dbReference type="Pfam" id="PF00056">
    <property type="entry name" value="Ldh_1_N"/>
    <property type="match status" value="1"/>
</dbReference>
<gene>
    <name evidence="7 12" type="primary">ldh</name>
    <name evidence="12" type="ORF">PGLA_13985</name>
</gene>